<dbReference type="AlphaFoldDB" id="A0A6M4IWP1"/>
<dbReference type="SUPFAM" id="SSF54001">
    <property type="entry name" value="Cysteine proteinases"/>
    <property type="match status" value="1"/>
</dbReference>
<feature type="domain" description="DUF3857" evidence="3">
    <location>
        <begin position="65"/>
        <end position="232"/>
    </location>
</feature>
<dbReference type="InterPro" id="IPR024618">
    <property type="entry name" value="DUF3857"/>
</dbReference>
<dbReference type="Proteomes" id="UP000500938">
    <property type="component" value="Chromosome"/>
</dbReference>
<dbReference type="Gene3D" id="2.60.120.1130">
    <property type="match status" value="1"/>
</dbReference>
<keyword evidence="5" id="KW-1185">Reference proteome</keyword>
<feature type="signal peptide" evidence="1">
    <location>
        <begin position="1"/>
        <end position="20"/>
    </location>
</feature>
<dbReference type="Pfam" id="PF01841">
    <property type="entry name" value="Transglut_core"/>
    <property type="match status" value="1"/>
</dbReference>
<dbReference type="PANTHER" id="PTHR33490">
    <property type="entry name" value="BLR5614 PROTEIN-RELATED"/>
    <property type="match status" value="1"/>
</dbReference>
<dbReference type="EMBL" id="CP053085">
    <property type="protein sequence ID" value="QJR38007.1"/>
    <property type="molecule type" value="Genomic_DNA"/>
</dbReference>
<evidence type="ECO:0000313" key="4">
    <source>
        <dbReference type="EMBL" id="QJR38007.1"/>
    </source>
</evidence>
<evidence type="ECO:0000259" key="2">
    <source>
        <dbReference type="Pfam" id="PF01841"/>
    </source>
</evidence>
<organism evidence="4 5">
    <name type="scientific">Gemmatimonas groenlandica</name>
    <dbReference type="NCBI Taxonomy" id="2732249"/>
    <lineage>
        <taxon>Bacteria</taxon>
        <taxon>Pseudomonadati</taxon>
        <taxon>Gemmatimonadota</taxon>
        <taxon>Gemmatimonadia</taxon>
        <taxon>Gemmatimonadales</taxon>
        <taxon>Gemmatimonadaceae</taxon>
        <taxon>Gemmatimonas</taxon>
    </lineage>
</organism>
<accession>A0A6M4IWP1</accession>
<sequence length="663" mass="72068">MLRSLALSALLCAGARASWAQGATPASPLPLVPSDSVLRLAVDPARAVGQPFVVLLQESSFRVEADGRWQQRNRRAVQVVDENAARGLAEQAFAFASSHQTLTIEWVRVLRTTGVVVADKPAQMQDADVPAAMANPIYQDQRVRRLSLSGVTAGTVVDIAWSVRESAPQRPGDFLFRAGLNGPTSIRRSIIELDVPEGYAPNIVERNLTVQRRDDIANGRRRYLWTASDQPGIRGEPFAADSNGVVQTITVGPRGTWTEIASWYHALSKDRYALSVSAAARIDSLVRASGARTKLDTIRAVHRFVAQDIRYLSVALGMGSYQPRTPDEVLSTALGDCKDKATLFVAALRRYRLAASPVLLSLSQRPDPNVPTVFQFNHAIAAVRDGAHWVYTDLTAESIPYGELPDAYQGSFAIIIGDDGAAQRVTLPVRPTERNVSSLQLTMQLGPDGRAVGRAVERADGSPTYGLRLGLSTPLDSTRRAVFSRSLTQRIFGAEVTGNPRVDSLVVFNGRDLSAPAQISYSVSADELVRTIGTSKVLAVPSVVRGPARSFRTALRELESRGPRQLPIDASRILAPIANVTEWIVTLPPGWTVELPANVSATSFFGSYSSTWTQTGRELRQVRRLQGQRGIFGPERIAEVLVWLRTVGADDQDFLTVKPATAP</sequence>
<evidence type="ECO:0000259" key="3">
    <source>
        <dbReference type="Pfam" id="PF12969"/>
    </source>
</evidence>
<evidence type="ECO:0000256" key="1">
    <source>
        <dbReference type="SAM" id="SignalP"/>
    </source>
</evidence>
<dbReference type="InterPro" id="IPR038765">
    <property type="entry name" value="Papain-like_cys_pep_sf"/>
</dbReference>
<reference evidence="4 5" key="1">
    <citation type="submission" date="2020-05" db="EMBL/GenBank/DDBJ databases">
        <title>Complete genome sequence of Gemmatimonas greenlandica TET16.</title>
        <authorList>
            <person name="Zeng Y."/>
        </authorList>
    </citation>
    <scope>NUCLEOTIDE SEQUENCE [LARGE SCALE GENOMIC DNA]</scope>
    <source>
        <strain evidence="4 5">TET16</strain>
    </source>
</reference>
<feature type="chain" id="PRO_5026912830" evidence="1">
    <location>
        <begin position="21"/>
        <end position="663"/>
    </location>
</feature>
<keyword evidence="1" id="KW-0732">Signal</keyword>
<proteinExistence type="predicted"/>
<dbReference type="Gene3D" id="3.10.620.30">
    <property type="match status" value="1"/>
</dbReference>
<feature type="domain" description="Transglutaminase-like" evidence="2">
    <location>
        <begin position="289"/>
        <end position="393"/>
    </location>
</feature>
<dbReference type="InterPro" id="IPR002931">
    <property type="entry name" value="Transglutaminase-like"/>
</dbReference>
<dbReference type="RefSeq" id="WP_171227444.1">
    <property type="nucleotide sequence ID" value="NZ_CP053085.1"/>
</dbReference>
<dbReference type="Gene3D" id="2.60.40.3140">
    <property type="match status" value="1"/>
</dbReference>
<protein>
    <submittedName>
        <fullName evidence="4">DUF3857 domain-containing transglutaminase family protein</fullName>
    </submittedName>
</protein>
<dbReference type="PANTHER" id="PTHR33490:SF1">
    <property type="entry name" value="SLL1233 PROTEIN"/>
    <property type="match status" value="1"/>
</dbReference>
<dbReference type="KEGG" id="ggr:HKW67_21985"/>
<gene>
    <name evidence="4" type="ORF">HKW67_21985</name>
</gene>
<name>A0A6M4IWP1_9BACT</name>
<evidence type="ECO:0000313" key="5">
    <source>
        <dbReference type="Proteomes" id="UP000500938"/>
    </source>
</evidence>
<dbReference type="Pfam" id="PF12969">
    <property type="entry name" value="DUF3857"/>
    <property type="match status" value="1"/>
</dbReference>